<sequence length="128" mass="14118">MDLAAQIVTAFFGLFLIAVGFMMLVSPTLVWRILSKAGSTPLINYGELILRMIPAAGLILCAPESRFPVIFEWLGWFMLGTSAVLILLPRRWHHAYAKKCAALLPPPAIRLLTPLSFAFGGFVLYALL</sequence>
<protein>
    <submittedName>
        <fullName evidence="2">Uncharacterized protein</fullName>
    </submittedName>
</protein>
<keyword evidence="1" id="KW-0472">Membrane</keyword>
<dbReference type="RefSeq" id="WP_188370627.1">
    <property type="nucleotide sequence ID" value="NZ_BMFH01000001.1"/>
</dbReference>
<accession>A0ABQ1R2W7</accession>
<keyword evidence="1" id="KW-0812">Transmembrane</keyword>
<proteinExistence type="predicted"/>
<feature type="transmembrane region" description="Helical" evidence="1">
    <location>
        <begin position="108"/>
        <end position="127"/>
    </location>
</feature>
<reference evidence="3" key="1">
    <citation type="journal article" date="2019" name="Int. J. Syst. Evol. Microbiol.">
        <title>The Global Catalogue of Microorganisms (GCM) 10K type strain sequencing project: providing services to taxonomists for standard genome sequencing and annotation.</title>
        <authorList>
            <consortium name="The Broad Institute Genomics Platform"/>
            <consortium name="The Broad Institute Genome Sequencing Center for Infectious Disease"/>
            <person name="Wu L."/>
            <person name="Ma J."/>
        </authorList>
    </citation>
    <scope>NUCLEOTIDE SEQUENCE [LARGE SCALE GENOMIC DNA]</scope>
    <source>
        <strain evidence="3">CGMCC 1.12606</strain>
    </source>
</reference>
<keyword evidence="1" id="KW-1133">Transmembrane helix</keyword>
<feature type="transmembrane region" description="Helical" evidence="1">
    <location>
        <begin position="69"/>
        <end position="88"/>
    </location>
</feature>
<gene>
    <name evidence="2" type="ORF">GCM10011361_21000</name>
</gene>
<evidence type="ECO:0000313" key="3">
    <source>
        <dbReference type="Proteomes" id="UP000625780"/>
    </source>
</evidence>
<comment type="caution">
    <text evidence="2">The sequence shown here is derived from an EMBL/GenBank/DDBJ whole genome shotgun (WGS) entry which is preliminary data.</text>
</comment>
<keyword evidence="3" id="KW-1185">Reference proteome</keyword>
<dbReference type="EMBL" id="BMFH01000001">
    <property type="protein sequence ID" value="GGD54108.1"/>
    <property type="molecule type" value="Genomic_DNA"/>
</dbReference>
<evidence type="ECO:0000256" key="1">
    <source>
        <dbReference type="SAM" id="Phobius"/>
    </source>
</evidence>
<feature type="transmembrane region" description="Helical" evidence="1">
    <location>
        <begin position="7"/>
        <end position="30"/>
    </location>
</feature>
<evidence type="ECO:0000313" key="2">
    <source>
        <dbReference type="EMBL" id="GGD54108.1"/>
    </source>
</evidence>
<name>A0ABQ1R2W7_9FLAO</name>
<organism evidence="2 3">
    <name type="scientific">Muriicola marianensis</name>
    <dbReference type="NCBI Taxonomy" id="1324801"/>
    <lineage>
        <taxon>Bacteria</taxon>
        <taxon>Pseudomonadati</taxon>
        <taxon>Bacteroidota</taxon>
        <taxon>Flavobacteriia</taxon>
        <taxon>Flavobacteriales</taxon>
        <taxon>Flavobacteriaceae</taxon>
        <taxon>Muriicola</taxon>
    </lineage>
</organism>
<dbReference type="Proteomes" id="UP000625780">
    <property type="component" value="Unassembled WGS sequence"/>
</dbReference>